<evidence type="ECO:0000256" key="1">
    <source>
        <dbReference type="SAM" id="MobiDB-lite"/>
    </source>
</evidence>
<gene>
    <name evidence="2" type="ORF">PVAP13_6NG122703</name>
</gene>
<sequence>MTPRKDASASLAAEGPGFLGLLWWPPPPPKQQESSCWCRPRGASASWRPRRRGMGGGSARGVPTLPGAGGGAYLGPGTGWPRMRPRPRVRALGGRRGRGRGGRRGSTQIGVATPNPAGKRFKGANCQSNPI</sequence>
<feature type="region of interest" description="Disordered" evidence="1">
    <location>
        <begin position="22"/>
        <end position="131"/>
    </location>
</feature>
<evidence type="ECO:0000313" key="2">
    <source>
        <dbReference type="EMBL" id="KAG2578639.1"/>
    </source>
</evidence>
<evidence type="ECO:0000313" key="3">
    <source>
        <dbReference type="Proteomes" id="UP000823388"/>
    </source>
</evidence>
<accession>A0A8T0R0H9</accession>
<feature type="compositionally biased region" description="Gly residues" evidence="1">
    <location>
        <begin position="67"/>
        <end position="78"/>
    </location>
</feature>
<feature type="compositionally biased region" description="Basic residues" evidence="1">
    <location>
        <begin position="83"/>
        <end position="103"/>
    </location>
</feature>
<proteinExistence type="predicted"/>
<dbReference type="AlphaFoldDB" id="A0A8T0R0H9"/>
<keyword evidence="3" id="KW-1185">Reference proteome</keyword>
<protein>
    <submittedName>
        <fullName evidence="2">Uncharacterized protein</fullName>
    </submittedName>
</protein>
<dbReference type="Proteomes" id="UP000823388">
    <property type="component" value="Chromosome 6N"/>
</dbReference>
<dbReference type="EMBL" id="CM029048">
    <property type="protein sequence ID" value="KAG2578639.1"/>
    <property type="molecule type" value="Genomic_DNA"/>
</dbReference>
<name>A0A8T0R0H9_PANVG</name>
<reference evidence="2" key="1">
    <citation type="submission" date="2020-05" db="EMBL/GenBank/DDBJ databases">
        <title>WGS assembly of Panicum virgatum.</title>
        <authorList>
            <person name="Lovell J.T."/>
            <person name="Jenkins J."/>
            <person name="Shu S."/>
            <person name="Juenger T.E."/>
            <person name="Schmutz J."/>
        </authorList>
    </citation>
    <scope>NUCLEOTIDE SEQUENCE</scope>
    <source>
        <strain evidence="2">AP13</strain>
    </source>
</reference>
<organism evidence="2 3">
    <name type="scientific">Panicum virgatum</name>
    <name type="common">Blackwell switchgrass</name>
    <dbReference type="NCBI Taxonomy" id="38727"/>
    <lineage>
        <taxon>Eukaryota</taxon>
        <taxon>Viridiplantae</taxon>
        <taxon>Streptophyta</taxon>
        <taxon>Embryophyta</taxon>
        <taxon>Tracheophyta</taxon>
        <taxon>Spermatophyta</taxon>
        <taxon>Magnoliopsida</taxon>
        <taxon>Liliopsida</taxon>
        <taxon>Poales</taxon>
        <taxon>Poaceae</taxon>
        <taxon>PACMAD clade</taxon>
        <taxon>Panicoideae</taxon>
        <taxon>Panicodae</taxon>
        <taxon>Paniceae</taxon>
        <taxon>Panicinae</taxon>
        <taxon>Panicum</taxon>
        <taxon>Panicum sect. Hiantes</taxon>
    </lineage>
</organism>
<comment type="caution">
    <text evidence="2">The sequence shown here is derived from an EMBL/GenBank/DDBJ whole genome shotgun (WGS) entry which is preliminary data.</text>
</comment>